<protein>
    <submittedName>
        <fullName evidence="2">Uncharacterized protein</fullName>
    </submittedName>
</protein>
<organism evidence="2 3">
    <name type="scientific">Orchesella dallaii</name>
    <dbReference type="NCBI Taxonomy" id="48710"/>
    <lineage>
        <taxon>Eukaryota</taxon>
        <taxon>Metazoa</taxon>
        <taxon>Ecdysozoa</taxon>
        <taxon>Arthropoda</taxon>
        <taxon>Hexapoda</taxon>
        <taxon>Collembola</taxon>
        <taxon>Entomobryomorpha</taxon>
        <taxon>Entomobryoidea</taxon>
        <taxon>Orchesellidae</taxon>
        <taxon>Orchesellinae</taxon>
        <taxon>Orchesella</taxon>
    </lineage>
</organism>
<gene>
    <name evidence="2" type="ORF">ODALV1_LOCUS22544</name>
</gene>
<comment type="caution">
    <text evidence="2">The sequence shown here is derived from an EMBL/GenBank/DDBJ whole genome shotgun (WGS) entry which is preliminary data.</text>
</comment>
<name>A0ABP1RIG5_9HEXA</name>
<sequence length="663" mass="76528">MEKYFTFSILLSICTFQQFYVSGHDTTCFSRLFPHVNSISEKYVIYFYKTNGFLVPDKSIPARIISIDSTETLTRFHYRYSNPFKIILAQLPMNMPTHAFNNIRDPIHNLREILVPSRSIFLFIWEQASTKIAGINIQLSNWHANLPIFPSLKLIITLSPSLKCERSTTSVTVICSGYCVSGSSTLFEFERQHHGHDIDSIHSLLFWNAHGKFIPALAQDMFRYIDATPLWRKPLCLSHENLVDSRCTAEIMSLITLAAIHNFTMVLYIKNSANIGRFRVFTVDVGPEHITSSVPYIGENLYFTLLNYLKFNSFESVNIQYCANANLDKHPLLRFTIWHEPLTRGIWSMCFFLICLAALTSYARHHALVLVFHELFVYWAEVFGAKVRARHFVIVWSFSFLLSIVYSNGLGSIVTVALETKGLKTIAELLDQGYKIVYEQYLYNGPYQIEFGTYFKVLGLPINESFKVIDDDSTDFLELLGEKLAITQITSFSQYNAASDAQRMGIRYETKFNCYILQQSIGFKHVHWMIVTENRHWVQVTLDRIRESGLQNQWDQLAIWNAMLKSNLLEKRTLNSDYVEIHDVLAILAVLGGLIVFAITIFCLEVNAICQFFGTLFLISKWTIQVFIDVRDKLFKMGEQMKQSKKLGVFIRKMWLVVSKSQD</sequence>
<reference evidence="2 3" key="1">
    <citation type="submission" date="2024-08" db="EMBL/GenBank/DDBJ databases">
        <authorList>
            <person name="Cucini C."/>
            <person name="Frati F."/>
        </authorList>
    </citation>
    <scope>NUCLEOTIDE SEQUENCE [LARGE SCALE GENOMIC DNA]</scope>
</reference>
<dbReference type="EMBL" id="CAXLJM020000075">
    <property type="protein sequence ID" value="CAL8128779.1"/>
    <property type="molecule type" value="Genomic_DNA"/>
</dbReference>
<feature type="transmembrane region" description="Helical" evidence="1">
    <location>
        <begin position="581"/>
        <end position="602"/>
    </location>
</feature>
<evidence type="ECO:0000256" key="1">
    <source>
        <dbReference type="SAM" id="Phobius"/>
    </source>
</evidence>
<evidence type="ECO:0000313" key="3">
    <source>
        <dbReference type="Proteomes" id="UP001642540"/>
    </source>
</evidence>
<keyword evidence="1" id="KW-1133">Transmembrane helix</keyword>
<keyword evidence="1" id="KW-0812">Transmembrane</keyword>
<feature type="transmembrane region" description="Helical" evidence="1">
    <location>
        <begin position="345"/>
        <end position="363"/>
    </location>
</feature>
<accession>A0ABP1RIG5</accession>
<dbReference type="PROSITE" id="PS00261">
    <property type="entry name" value="GLYCO_HORMONE_BETA_1"/>
    <property type="match status" value="1"/>
</dbReference>
<keyword evidence="1" id="KW-0472">Membrane</keyword>
<evidence type="ECO:0000313" key="2">
    <source>
        <dbReference type="EMBL" id="CAL8128779.1"/>
    </source>
</evidence>
<dbReference type="InterPro" id="IPR018245">
    <property type="entry name" value="Gonadotropin_bsu_CS"/>
</dbReference>
<keyword evidence="3" id="KW-1185">Reference proteome</keyword>
<dbReference type="Proteomes" id="UP001642540">
    <property type="component" value="Unassembled WGS sequence"/>
</dbReference>
<proteinExistence type="predicted"/>
<feature type="transmembrane region" description="Helical" evidence="1">
    <location>
        <begin position="393"/>
        <end position="418"/>
    </location>
</feature>